<sequence>MAYVAAQEGTKLPIEILVIIMTYLPSAKYFFKCTCLSRTINSHLRSSATRQQWLLNLPPTPSVLFIANKMQISLPFEHARSAMEHGADKSHLKSILALSEHYLNTAIPPFLYNVYLSRQLLPDEISVLEDVYLQYFVFREATKRQEDSKTKWIEGTFGKTDINDHNVSAWVNHAFELSVSDFYTTIARRIVSKC</sequence>
<protein>
    <recommendedName>
        <fullName evidence="3">F-box domain-containing protein</fullName>
    </recommendedName>
</protein>
<organism evidence="1 2">
    <name type="scientific">Umbelopsis vinacea</name>
    <dbReference type="NCBI Taxonomy" id="44442"/>
    <lineage>
        <taxon>Eukaryota</taxon>
        <taxon>Fungi</taxon>
        <taxon>Fungi incertae sedis</taxon>
        <taxon>Mucoromycota</taxon>
        <taxon>Mucoromycotina</taxon>
        <taxon>Umbelopsidomycetes</taxon>
        <taxon>Umbelopsidales</taxon>
        <taxon>Umbelopsidaceae</taxon>
        <taxon>Umbelopsis</taxon>
    </lineage>
</organism>
<dbReference type="AlphaFoldDB" id="A0A8H7Q576"/>
<evidence type="ECO:0000313" key="1">
    <source>
        <dbReference type="EMBL" id="KAG2185254.1"/>
    </source>
</evidence>
<evidence type="ECO:0008006" key="3">
    <source>
        <dbReference type="Google" id="ProtNLM"/>
    </source>
</evidence>
<proteinExistence type="predicted"/>
<evidence type="ECO:0000313" key="2">
    <source>
        <dbReference type="Proteomes" id="UP000612746"/>
    </source>
</evidence>
<gene>
    <name evidence="1" type="ORF">INT44_002044</name>
</gene>
<comment type="caution">
    <text evidence="1">The sequence shown here is derived from an EMBL/GenBank/DDBJ whole genome shotgun (WGS) entry which is preliminary data.</text>
</comment>
<dbReference type="OrthoDB" id="2342872at2759"/>
<dbReference type="EMBL" id="JAEPRA010000005">
    <property type="protein sequence ID" value="KAG2185254.1"/>
    <property type="molecule type" value="Genomic_DNA"/>
</dbReference>
<dbReference type="Proteomes" id="UP000612746">
    <property type="component" value="Unassembled WGS sequence"/>
</dbReference>
<accession>A0A8H7Q576</accession>
<reference evidence="1" key="1">
    <citation type="submission" date="2020-12" db="EMBL/GenBank/DDBJ databases">
        <title>Metabolic potential, ecology and presence of endohyphal bacteria is reflected in genomic diversity of Mucoromycotina.</title>
        <authorList>
            <person name="Muszewska A."/>
            <person name="Okrasinska A."/>
            <person name="Steczkiewicz K."/>
            <person name="Drgas O."/>
            <person name="Orlowska M."/>
            <person name="Perlinska-Lenart U."/>
            <person name="Aleksandrzak-Piekarczyk T."/>
            <person name="Szatraj K."/>
            <person name="Zielenkiewicz U."/>
            <person name="Pilsyk S."/>
            <person name="Malc E."/>
            <person name="Mieczkowski P."/>
            <person name="Kruszewska J.S."/>
            <person name="Biernat P."/>
            <person name="Pawlowska J."/>
        </authorList>
    </citation>
    <scope>NUCLEOTIDE SEQUENCE</scope>
    <source>
        <strain evidence="1">WA0000051536</strain>
    </source>
</reference>
<name>A0A8H7Q576_9FUNG</name>
<keyword evidence="2" id="KW-1185">Reference proteome</keyword>